<keyword evidence="1" id="KW-0175">Coiled coil</keyword>
<feature type="region of interest" description="Disordered" evidence="2">
    <location>
        <begin position="121"/>
        <end position="192"/>
    </location>
</feature>
<evidence type="ECO:0000256" key="1">
    <source>
        <dbReference type="SAM" id="Coils"/>
    </source>
</evidence>
<dbReference type="EMBL" id="JABCIY010000191">
    <property type="protein sequence ID" value="KAF7189343.1"/>
    <property type="molecule type" value="Genomic_DNA"/>
</dbReference>
<evidence type="ECO:0000313" key="3">
    <source>
        <dbReference type="EMBL" id="KAF7189343.1"/>
    </source>
</evidence>
<keyword evidence="4" id="KW-1185">Reference proteome</keyword>
<accession>A0A8H6VEG2</accession>
<sequence>MEEIRAKTIQAGIERMMLDRERFRAKNDMAFERFWESRLNELRDIGMPEDHPQFQIVVREDRAAFPRWQAAKRRRDELTAQLKAKDDELDRIEAEAVAVEMEQRQEKERKHYKSRASYRYTDIPYRSRRGSQPENYYSYDSRRPSQGDRSRNRNEQRPPPRQHSSYEQKPRQDQSRASSSPDPEPQCARPSTQTYAQQVKAWYVYTIAVLSNDNRANLKYFPTPPSAPCTTKECTAEDSLAPGVCSCAIRSAFEAAPITTGYKKEATRWHPDKFSCCSEPYQEQLKRQATMVFKIVKDM</sequence>
<name>A0A8H6VEG2_9PEZI</name>
<organism evidence="3 4">
    <name type="scientific">Pseudocercospora fuligena</name>
    <dbReference type="NCBI Taxonomy" id="685502"/>
    <lineage>
        <taxon>Eukaryota</taxon>
        <taxon>Fungi</taxon>
        <taxon>Dikarya</taxon>
        <taxon>Ascomycota</taxon>
        <taxon>Pezizomycotina</taxon>
        <taxon>Dothideomycetes</taxon>
        <taxon>Dothideomycetidae</taxon>
        <taxon>Mycosphaerellales</taxon>
        <taxon>Mycosphaerellaceae</taxon>
        <taxon>Pseudocercospora</taxon>
    </lineage>
</organism>
<gene>
    <name evidence="3" type="ORF">HII31_09321</name>
</gene>
<dbReference type="OrthoDB" id="4764735at2759"/>
<dbReference type="Proteomes" id="UP000660729">
    <property type="component" value="Unassembled WGS sequence"/>
</dbReference>
<feature type="coiled-coil region" evidence="1">
    <location>
        <begin position="68"/>
        <end position="109"/>
    </location>
</feature>
<proteinExistence type="predicted"/>
<evidence type="ECO:0000313" key="4">
    <source>
        <dbReference type="Proteomes" id="UP000660729"/>
    </source>
</evidence>
<evidence type="ECO:0000256" key="2">
    <source>
        <dbReference type="SAM" id="MobiDB-lite"/>
    </source>
</evidence>
<reference evidence="3" key="1">
    <citation type="submission" date="2020-04" db="EMBL/GenBank/DDBJ databases">
        <title>Draft genome resource of the tomato pathogen Pseudocercospora fuligena.</title>
        <authorList>
            <person name="Zaccaron A."/>
        </authorList>
    </citation>
    <scope>NUCLEOTIDE SEQUENCE</scope>
    <source>
        <strain evidence="3">PF001</strain>
    </source>
</reference>
<feature type="compositionally biased region" description="Basic and acidic residues" evidence="2">
    <location>
        <begin position="140"/>
        <end position="174"/>
    </location>
</feature>
<comment type="caution">
    <text evidence="3">The sequence shown here is derived from an EMBL/GenBank/DDBJ whole genome shotgun (WGS) entry which is preliminary data.</text>
</comment>
<evidence type="ECO:0008006" key="5">
    <source>
        <dbReference type="Google" id="ProtNLM"/>
    </source>
</evidence>
<dbReference type="AlphaFoldDB" id="A0A8H6VEG2"/>
<protein>
    <recommendedName>
        <fullName evidence="5">J domain-containing protein</fullName>
    </recommendedName>
</protein>